<keyword evidence="2" id="KW-1185">Reference proteome</keyword>
<feature type="non-terminal residue" evidence="1">
    <location>
        <position position="1"/>
    </location>
</feature>
<name>A0ABQ8JBD6_DERPT</name>
<comment type="caution">
    <text evidence="1">The sequence shown here is derived from an EMBL/GenBank/DDBJ whole genome shotgun (WGS) entry which is preliminary data.</text>
</comment>
<evidence type="ECO:0000313" key="2">
    <source>
        <dbReference type="Proteomes" id="UP000887458"/>
    </source>
</evidence>
<gene>
    <name evidence="1" type="ORF">DERP_014849</name>
</gene>
<organism evidence="1 2">
    <name type="scientific">Dermatophagoides pteronyssinus</name>
    <name type="common">European house dust mite</name>
    <dbReference type="NCBI Taxonomy" id="6956"/>
    <lineage>
        <taxon>Eukaryota</taxon>
        <taxon>Metazoa</taxon>
        <taxon>Ecdysozoa</taxon>
        <taxon>Arthropoda</taxon>
        <taxon>Chelicerata</taxon>
        <taxon>Arachnida</taxon>
        <taxon>Acari</taxon>
        <taxon>Acariformes</taxon>
        <taxon>Sarcoptiformes</taxon>
        <taxon>Astigmata</taxon>
        <taxon>Psoroptidia</taxon>
        <taxon>Analgoidea</taxon>
        <taxon>Pyroglyphidae</taxon>
        <taxon>Dermatophagoidinae</taxon>
        <taxon>Dermatophagoides</taxon>
    </lineage>
</organism>
<dbReference type="Proteomes" id="UP000887458">
    <property type="component" value="Unassembled WGS sequence"/>
</dbReference>
<dbReference type="EMBL" id="NJHN03000055">
    <property type="protein sequence ID" value="KAH9419697.1"/>
    <property type="molecule type" value="Genomic_DNA"/>
</dbReference>
<protein>
    <submittedName>
        <fullName evidence="1">Uncharacterized protein</fullName>
    </submittedName>
</protein>
<reference evidence="1 2" key="2">
    <citation type="journal article" date="2022" name="Mol. Biol. Evol.">
        <title>Comparative Genomics Reveals Insights into the Divergent Evolution of Astigmatic Mites and Household Pest Adaptations.</title>
        <authorList>
            <person name="Xiong Q."/>
            <person name="Wan A.T."/>
            <person name="Liu X."/>
            <person name="Fung C.S."/>
            <person name="Xiao X."/>
            <person name="Malainual N."/>
            <person name="Hou J."/>
            <person name="Wang L."/>
            <person name="Wang M."/>
            <person name="Yang K.Y."/>
            <person name="Cui Y."/>
            <person name="Leung E.L."/>
            <person name="Nong W."/>
            <person name="Shin S.K."/>
            <person name="Au S.W."/>
            <person name="Jeong K.Y."/>
            <person name="Chew F.T."/>
            <person name="Hui J.H."/>
            <person name="Leung T.F."/>
            <person name="Tungtrongchitr A."/>
            <person name="Zhong N."/>
            <person name="Liu Z."/>
            <person name="Tsui S.K."/>
        </authorList>
    </citation>
    <scope>NUCLEOTIDE SEQUENCE [LARGE SCALE GENOMIC DNA]</scope>
    <source>
        <strain evidence="1">Derp</strain>
    </source>
</reference>
<evidence type="ECO:0000313" key="1">
    <source>
        <dbReference type="EMBL" id="KAH9419697.1"/>
    </source>
</evidence>
<proteinExistence type="predicted"/>
<accession>A0ABQ8JBD6</accession>
<reference evidence="1 2" key="1">
    <citation type="journal article" date="2018" name="J. Allergy Clin. Immunol.">
        <title>High-quality assembly of Dermatophagoides pteronyssinus genome and transcriptome reveals a wide range of novel allergens.</title>
        <authorList>
            <person name="Liu X.Y."/>
            <person name="Yang K.Y."/>
            <person name="Wang M.Q."/>
            <person name="Kwok J.S."/>
            <person name="Zeng X."/>
            <person name="Yang Z."/>
            <person name="Xiao X.J."/>
            <person name="Lau C.P."/>
            <person name="Li Y."/>
            <person name="Huang Z.M."/>
            <person name="Ba J.G."/>
            <person name="Yim A.K."/>
            <person name="Ouyang C.Y."/>
            <person name="Ngai S.M."/>
            <person name="Chan T.F."/>
            <person name="Leung E.L."/>
            <person name="Liu L."/>
            <person name="Liu Z.G."/>
            <person name="Tsui S.K."/>
        </authorList>
    </citation>
    <scope>NUCLEOTIDE SEQUENCE [LARGE SCALE GENOMIC DNA]</scope>
    <source>
        <strain evidence="1">Derp</strain>
    </source>
</reference>
<sequence>HKHKPEKKCLYFF</sequence>